<comment type="caution">
    <text evidence="2">The sequence shown here is derived from an EMBL/GenBank/DDBJ whole genome shotgun (WGS) entry which is preliminary data.</text>
</comment>
<gene>
    <name evidence="2" type="ORF">CHS0354_040502</name>
</gene>
<reference evidence="2" key="1">
    <citation type="journal article" date="2021" name="Genome Biol. Evol.">
        <title>A High-Quality Reference Genome for a Parasitic Bivalve with Doubly Uniparental Inheritance (Bivalvia: Unionida).</title>
        <authorList>
            <person name="Smith C.H."/>
        </authorList>
    </citation>
    <scope>NUCLEOTIDE SEQUENCE</scope>
    <source>
        <strain evidence="2">CHS0354</strain>
    </source>
</reference>
<organism evidence="2 3">
    <name type="scientific">Potamilus streckersoni</name>
    <dbReference type="NCBI Taxonomy" id="2493646"/>
    <lineage>
        <taxon>Eukaryota</taxon>
        <taxon>Metazoa</taxon>
        <taxon>Spiralia</taxon>
        <taxon>Lophotrochozoa</taxon>
        <taxon>Mollusca</taxon>
        <taxon>Bivalvia</taxon>
        <taxon>Autobranchia</taxon>
        <taxon>Heteroconchia</taxon>
        <taxon>Palaeoheterodonta</taxon>
        <taxon>Unionida</taxon>
        <taxon>Unionoidea</taxon>
        <taxon>Unionidae</taxon>
        <taxon>Ambleminae</taxon>
        <taxon>Lampsilini</taxon>
        <taxon>Potamilus</taxon>
    </lineage>
</organism>
<dbReference type="Proteomes" id="UP001195483">
    <property type="component" value="Unassembled WGS sequence"/>
</dbReference>
<keyword evidence="1" id="KW-0175">Coiled coil</keyword>
<reference evidence="2" key="2">
    <citation type="journal article" date="2021" name="Genome Biol. Evol.">
        <title>Developing a high-quality reference genome for a parasitic bivalve with doubly uniparental inheritance (Bivalvia: Unionida).</title>
        <authorList>
            <person name="Smith C.H."/>
        </authorList>
    </citation>
    <scope>NUCLEOTIDE SEQUENCE</scope>
    <source>
        <strain evidence="2">CHS0354</strain>
        <tissue evidence="2">Mantle</tissue>
    </source>
</reference>
<dbReference type="AlphaFoldDB" id="A0AAE0TL04"/>
<feature type="coiled-coil region" evidence="1">
    <location>
        <begin position="15"/>
        <end position="57"/>
    </location>
</feature>
<reference evidence="2" key="3">
    <citation type="submission" date="2023-05" db="EMBL/GenBank/DDBJ databases">
        <authorList>
            <person name="Smith C.H."/>
        </authorList>
    </citation>
    <scope>NUCLEOTIDE SEQUENCE</scope>
    <source>
        <strain evidence="2">CHS0354</strain>
        <tissue evidence="2">Mantle</tissue>
    </source>
</reference>
<evidence type="ECO:0000256" key="1">
    <source>
        <dbReference type="SAM" id="Coils"/>
    </source>
</evidence>
<proteinExistence type="predicted"/>
<name>A0AAE0TL04_9BIVA</name>
<accession>A0AAE0TL04</accession>
<dbReference type="EMBL" id="JAEAOA010002337">
    <property type="protein sequence ID" value="KAK3611830.1"/>
    <property type="molecule type" value="Genomic_DNA"/>
</dbReference>
<evidence type="ECO:0000313" key="3">
    <source>
        <dbReference type="Proteomes" id="UP001195483"/>
    </source>
</evidence>
<evidence type="ECO:0000313" key="2">
    <source>
        <dbReference type="EMBL" id="KAK3611830.1"/>
    </source>
</evidence>
<keyword evidence="3" id="KW-1185">Reference proteome</keyword>
<sequence>MCMQKRVEEEKADLVQKFGELAEKAERRKMLAENRIEEEMKVRITSLESRLRELADLKSKTGLKIAACFELVNLKNDDPRIFLMKFKNLQQEFGARTGNYIEQKVLTDCASSILFDRLKSDIISNAMKDFCPSVRRRQIPG</sequence>
<protein>
    <submittedName>
        <fullName evidence="2">Uncharacterized protein</fullName>
    </submittedName>
</protein>